<dbReference type="OrthoDB" id="6594577at2759"/>
<feature type="non-terminal residue" evidence="2">
    <location>
        <position position="1"/>
    </location>
</feature>
<feature type="region of interest" description="Disordered" evidence="1">
    <location>
        <begin position="1"/>
        <end position="83"/>
    </location>
</feature>
<evidence type="ECO:0000313" key="2">
    <source>
        <dbReference type="EMBL" id="KAF0751093.1"/>
    </source>
</evidence>
<feature type="non-terminal residue" evidence="2">
    <location>
        <position position="275"/>
    </location>
</feature>
<feature type="compositionally biased region" description="Polar residues" evidence="1">
    <location>
        <begin position="59"/>
        <end position="83"/>
    </location>
</feature>
<feature type="compositionally biased region" description="Low complexity" evidence="1">
    <location>
        <begin position="1"/>
        <end position="22"/>
    </location>
</feature>
<feature type="region of interest" description="Disordered" evidence="1">
    <location>
        <begin position="137"/>
        <end position="160"/>
    </location>
</feature>
<comment type="caution">
    <text evidence="2">The sequence shown here is derived from an EMBL/GenBank/DDBJ whole genome shotgun (WGS) entry which is preliminary data.</text>
</comment>
<evidence type="ECO:0000313" key="3">
    <source>
        <dbReference type="Proteomes" id="UP000478052"/>
    </source>
</evidence>
<gene>
    <name evidence="2" type="ORF">FWK35_00029871</name>
</gene>
<feature type="region of interest" description="Disordered" evidence="1">
    <location>
        <begin position="197"/>
        <end position="275"/>
    </location>
</feature>
<proteinExistence type="predicted"/>
<sequence>SGATAGSAGAASEPEASIAAKEGSTSSFGIPSYTDYMPSQLSNYQSSFPNPSQFSQYQNQIPQSMNPGQYLSSKPTGTTVDNSRINVKPTVDRVKEVIQSVSGVGGQSNTAESNSGYSNSVKPTALGTTVPQSELLITTTGPDTPSSKPNQPLETYQNNACSCSCSKPTHRFVREISNEDEPRTNKIKEFLSQLQGYGSFGSTSQPQSSSIPINQPDSSSSYQETAAGPEPAETEIQPSIIARDGSISSTGFQSYTNYMPSQLSQYQNQIPDPNN</sequence>
<reference evidence="2 3" key="1">
    <citation type="submission" date="2019-08" db="EMBL/GenBank/DDBJ databases">
        <title>Whole genome of Aphis craccivora.</title>
        <authorList>
            <person name="Voronova N.V."/>
            <person name="Shulinski R.S."/>
            <person name="Bandarenka Y.V."/>
            <person name="Zhorov D.G."/>
            <person name="Warner D."/>
        </authorList>
    </citation>
    <scope>NUCLEOTIDE SEQUENCE [LARGE SCALE GENOMIC DNA]</scope>
    <source>
        <strain evidence="2">180601</strain>
        <tissue evidence="2">Whole Body</tissue>
    </source>
</reference>
<feature type="compositionally biased region" description="Polar residues" evidence="1">
    <location>
        <begin position="246"/>
        <end position="275"/>
    </location>
</feature>
<accession>A0A6G0Y8R6</accession>
<organism evidence="2 3">
    <name type="scientific">Aphis craccivora</name>
    <name type="common">Cowpea aphid</name>
    <dbReference type="NCBI Taxonomy" id="307492"/>
    <lineage>
        <taxon>Eukaryota</taxon>
        <taxon>Metazoa</taxon>
        <taxon>Ecdysozoa</taxon>
        <taxon>Arthropoda</taxon>
        <taxon>Hexapoda</taxon>
        <taxon>Insecta</taxon>
        <taxon>Pterygota</taxon>
        <taxon>Neoptera</taxon>
        <taxon>Paraneoptera</taxon>
        <taxon>Hemiptera</taxon>
        <taxon>Sternorrhyncha</taxon>
        <taxon>Aphidomorpha</taxon>
        <taxon>Aphidoidea</taxon>
        <taxon>Aphididae</taxon>
        <taxon>Aphidini</taxon>
        <taxon>Aphis</taxon>
        <taxon>Aphis</taxon>
    </lineage>
</organism>
<protein>
    <submittedName>
        <fullName evidence="2">Flocculation protein FLO11-like</fullName>
    </submittedName>
</protein>
<name>A0A6G0Y8R6_APHCR</name>
<feature type="compositionally biased region" description="Low complexity" evidence="1">
    <location>
        <begin position="202"/>
        <end position="235"/>
    </location>
</feature>
<dbReference type="EMBL" id="VUJU01005476">
    <property type="protein sequence ID" value="KAF0751093.1"/>
    <property type="molecule type" value="Genomic_DNA"/>
</dbReference>
<feature type="compositionally biased region" description="Low complexity" evidence="1">
    <location>
        <begin position="44"/>
        <end position="58"/>
    </location>
</feature>
<dbReference type="Proteomes" id="UP000478052">
    <property type="component" value="Unassembled WGS sequence"/>
</dbReference>
<keyword evidence="3" id="KW-1185">Reference proteome</keyword>
<dbReference type="AlphaFoldDB" id="A0A6G0Y8R6"/>
<evidence type="ECO:0000256" key="1">
    <source>
        <dbReference type="SAM" id="MobiDB-lite"/>
    </source>
</evidence>